<feature type="compositionally biased region" description="Basic and acidic residues" evidence="1">
    <location>
        <begin position="65"/>
        <end position="82"/>
    </location>
</feature>
<evidence type="ECO:0000256" key="1">
    <source>
        <dbReference type="SAM" id="MobiDB-lite"/>
    </source>
</evidence>
<proteinExistence type="predicted"/>
<sequence>MSRRDPGEARVLGLWTAGWLFALLLAGLVRFGDLSVQWPVLLVPVLWAVVALRPRRRARARVRRVHEGTRDDLRGWPPREDVPLPGRPAPTREMPASWQQPWPPGTRDRRRG</sequence>
<protein>
    <submittedName>
        <fullName evidence="3">Uncharacterized protein</fullName>
    </submittedName>
</protein>
<keyword evidence="2" id="KW-0472">Membrane</keyword>
<organism evidence="3 4">
    <name type="scientific">Geodermatophilus telluris</name>
    <dbReference type="NCBI Taxonomy" id="1190417"/>
    <lineage>
        <taxon>Bacteria</taxon>
        <taxon>Bacillati</taxon>
        <taxon>Actinomycetota</taxon>
        <taxon>Actinomycetes</taxon>
        <taxon>Geodermatophilales</taxon>
        <taxon>Geodermatophilaceae</taxon>
        <taxon>Geodermatophilus</taxon>
    </lineage>
</organism>
<dbReference type="EMBL" id="FMZF01000002">
    <property type="protein sequence ID" value="SDC50813.1"/>
    <property type="molecule type" value="Genomic_DNA"/>
</dbReference>
<accession>A0A1G6M5R2</accession>
<keyword evidence="4" id="KW-1185">Reference proteome</keyword>
<reference evidence="4" key="1">
    <citation type="submission" date="2016-10" db="EMBL/GenBank/DDBJ databases">
        <authorList>
            <person name="Varghese N."/>
            <person name="Submissions S."/>
        </authorList>
    </citation>
    <scope>NUCLEOTIDE SEQUENCE [LARGE SCALE GENOMIC DNA]</scope>
    <source>
        <strain evidence="4">DSM 45421</strain>
    </source>
</reference>
<keyword evidence="2" id="KW-1133">Transmembrane helix</keyword>
<evidence type="ECO:0000313" key="4">
    <source>
        <dbReference type="Proteomes" id="UP000199416"/>
    </source>
</evidence>
<feature type="transmembrane region" description="Helical" evidence="2">
    <location>
        <begin position="12"/>
        <end position="30"/>
    </location>
</feature>
<dbReference type="RefSeq" id="WP_091365056.1">
    <property type="nucleotide sequence ID" value="NZ_FMZF01000002.1"/>
</dbReference>
<dbReference type="AlphaFoldDB" id="A0A1G6M5R2"/>
<keyword evidence="2" id="KW-0812">Transmembrane</keyword>
<dbReference type="Proteomes" id="UP000199416">
    <property type="component" value="Unassembled WGS sequence"/>
</dbReference>
<gene>
    <name evidence="3" type="ORF">SAMN05660690_1695</name>
</gene>
<evidence type="ECO:0000256" key="2">
    <source>
        <dbReference type="SAM" id="Phobius"/>
    </source>
</evidence>
<feature type="region of interest" description="Disordered" evidence="1">
    <location>
        <begin position="63"/>
        <end position="112"/>
    </location>
</feature>
<dbReference type="OrthoDB" id="5195469at2"/>
<name>A0A1G6M5R2_9ACTN</name>
<evidence type="ECO:0000313" key="3">
    <source>
        <dbReference type="EMBL" id="SDC50813.1"/>
    </source>
</evidence>
<dbReference type="STRING" id="1190417.SAMN05660690_1695"/>
<feature type="transmembrane region" description="Helical" evidence="2">
    <location>
        <begin position="36"/>
        <end position="54"/>
    </location>
</feature>